<feature type="compositionally biased region" description="Polar residues" evidence="1">
    <location>
        <begin position="44"/>
        <end position="55"/>
    </location>
</feature>
<accession>A0AAD1W835</accession>
<evidence type="ECO:0000313" key="3">
    <source>
        <dbReference type="Proteomes" id="UP001295444"/>
    </source>
</evidence>
<sequence length="71" mass="7900">MTAPRNKGIMGISKATSSSHHGMTPKDPSHPPHNQPNIHRQHQNENTLTAQNTWPVVTPKMEPSTEIPDTR</sequence>
<evidence type="ECO:0000256" key="1">
    <source>
        <dbReference type="SAM" id="MobiDB-lite"/>
    </source>
</evidence>
<organism evidence="2 3">
    <name type="scientific">Pelobates cultripes</name>
    <name type="common">Western spadefoot toad</name>
    <dbReference type="NCBI Taxonomy" id="61616"/>
    <lineage>
        <taxon>Eukaryota</taxon>
        <taxon>Metazoa</taxon>
        <taxon>Chordata</taxon>
        <taxon>Craniata</taxon>
        <taxon>Vertebrata</taxon>
        <taxon>Euteleostomi</taxon>
        <taxon>Amphibia</taxon>
        <taxon>Batrachia</taxon>
        <taxon>Anura</taxon>
        <taxon>Pelobatoidea</taxon>
        <taxon>Pelobatidae</taxon>
        <taxon>Pelobates</taxon>
    </lineage>
</organism>
<name>A0AAD1W835_PELCU</name>
<keyword evidence="3" id="KW-1185">Reference proteome</keyword>
<dbReference type="AlphaFoldDB" id="A0AAD1W835"/>
<reference evidence="2" key="1">
    <citation type="submission" date="2022-03" db="EMBL/GenBank/DDBJ databases">
        <authorList>
            <person name="Alioto T."/>
            <person name="Alioto T."/>
            <person name="Gomez Garrido J."/>
        </authorList>
    </citation>
    <scope>NUCLEOTIDE SEQUENCE</scope>
</reference>
<evidence type="ECO:0000313" key="2">
    <source>
        <dbReference type="EMBL" id="CAH2292897.1"/>
    </source>
</evidence>
<protein>
    <submittedName>
        <fullName evidence="2">Uncharacterized protein</fullName>
    </submittedName>
</protein>
<feature type="region of interest" description="Disordered" evidence="1">
    <location>
        <begin position="1"/>
        <end position="71"/>
    </location>
</feature>
<dbReference type="EMBL" id="OW240916">
    <property type="protein sequence ID" value="CAH2292897.1"/>
    <property type="molecule type" value="Genomic_DNA"/>
</dbReference>
<dbReference type="Proteomes" id="UP001295444">
    <property type="component" value="Chromosome 05"/>
</dbReference>
<proteinExistence type="predicted"/>
<gene>
    <name evidence="2" type="ORF">PECUL_23A022004</name>
</gene>